<protein>
    <submittedName>
        <fullName evidence="2">Methyltransferase domain containing protein</fullName>
    </submittedName>
</protein>
<dbReference type="InterPro" id="IPR029063">
    <property type="entry name" value="SAM-dependent_MTases_sf"/>
</dbReference>
<dbReference type="Pfam" id="PF13578">
    <property type="entry name" value="Methyltransf_24"/>
    <property type="match status" value="1"/>
</dbReference>
<keyword evidence="2" id="KW-0808">Transferase</keyword>
<dbReference type="InterPro" id="IPR002826">
    <property type="entry name" value="MptE-like"/>
</dbReference>
<accession>A0A6J7X5Q0</accession>
<evidence type="ECO:0000259" key="1">
    <source>
        <dbReference type="Pfam" id="PF01973"/>
    </source>
</evidence>
<evidence type="ECO:0000313" key="2">
    <source>
        <dbReference type="EMBL" id="CAB5224448.1"/>
    </source>
</evidence>
<dbReference type="Gene3D" id="3.40.50.150">
    <property type="entry name" value="Vaccinia Virus protein VP39"/>
    <property type="match status" value="1"/>
</dbReference>
<dbReference type="GO" id="GO:0032259">
    <property type="term" value="P:methylation"/>
    <property type="evidence" value="ECO:0007669"/>
    <property type="project" value="UniProtKB-KW"/>
</dbReference>
<keyword evidence="2" id="KW-0489">Methyltransferase</keyword>
<reference evidence="2" key="1">
    <citation type="submission" date="2020-05" db="EMBL/GenBank/DDBJ databases">
        <authorList>
            <person name="Chiriac C."/>
            <person name="Salcher M."/>
            <person name="Ghai R."/>
            <person name="Kavagutti S V."/>
        </authorList>
    </citation>
    <scope>NUCLEOTIDE SEQUENCE</scope>
</reference>
<sequence length="714" mass="78199">MRAKIITTIGPNGWETYGKRFADSFAKFWPADIELAIWHHDLNGVVPSHPRATFHALDDTASFQKLKAHLGTQAKDGPSLSYCFKAVALASTVTPDLDWIGFVDADTETMRPVDASLLAQLFDDNFHLTYLYRKSVRESEGSWFAFNLATVKGASLLADYWGLYNSLEAFHYKKAHDNAILDRITLLHQAHGLQVKNLAPGSLGLDAFHQSPLGAYMIHYKGPDKQTIANPALGAPARYETLCEILTHSVAATGRANIVEVGTWNGSRAIQMAETAFAAGATTVSYVGFDTFEGGNDRVHEGHTKPHADSWTVGNRLNNYSVFMSRKGLTFDYTLVKGNTLETLPGSADVVADATFAYIDGGHSYDTTDSDYKCLAHVPYIVFDDVIAEPEDGAPEGPIRVFKEASGQKRLITSGDGYSGLKQTISLGVVVRDGFSAPELRTRIQVKPVDSVDKGEQLQHIADNAAAIPSWIGSYQAHTKTALLVSAGPTLPSFIEDIRAKQAAGAVVFAVKHSLPVLKAAGITPDWTVILDPRPVDGKSTHGIVRTDLFKDVTSEDKFLFATMTHPSVRTVLEEKGAQLFGWHAHTQATLAARPPAFDLGTIVMGGTCSATRIPMLAFVMGFRRFEFYGYDFFYPENTDKDSIKQSLMRVTLGADQKSYLTTGELVAAMQDLGQWNKWLVENRINVKFHGDGAGAAIWNQTVNNYEAPTEYPF</sequence>
<gene>
    <name evidence="2" type="ORF">UFOVP735_81</name>
</gene>
<dbReference type="GO" id="GO:0008168">
    <property type="term" value="F:methyltransferase activity"/>
    <property type="evidence" value="ECO:0007669"/>
    <property type="project" value="UniProtKB-KW"/>
</dbReference>
<name>A0A6J7X5Q0_9CAUD</name>
<dbReference type="EMBL" id="LR798334">
    <property type="protein sequence ID" value="CAB5224448.1"/>
    <property type="molecule type" value="Genomic_DNA"/>
</dbReference>
<proteinExistence type="predicted"/>
<feature type="domain" description="6-hydroxymethylpterin diphosphokinase MptE-like" evidence="1">
    <location>
        <begin position="467"/>
        <end position="637"/>
    </location>
</feature>
<dbReference type="Pfam" id="PF01973">
    <property type="entry name" value="MptE-like"/>
    <property type="match status" value="1"/>
</dbReference>
<organism evidence="2">
    <name type="scientific">uncultured Caudovirales phage</name>
    <dbReference type="NCBI Taxonomy" id="2100421"/>
    <lineage>
        <taxon>Viruses</taxon>
        <taxon>Duplodnaviria</taxon>
        <taxon>Heunggongvirae</taxon>
        <taxon>Uroviricota</taxon>
        <taxon>Caudoviricetes</taxon>
        <taxon>Peduoviridae</taxon>
        <taxon>Maltschvirus</taxon>
        <taxon>Maltschvirus maltsch</taxon>
    </lineage>
</organism>